<evidence type="ECO:0000313" key="3">
    <source>
        <dbReference type="EMBL" id="OAQ65582.1"/>
    </source>
</evidence>
<reference evidence="3 4" key="1">
    <citation type="submission" date="2016-01" db="EMBL/GenBank/DDBJ databases">
        <title>Biosynthesis of antibiotic leucinostatins and their inhibition on Phytophthora in bio-control Purpureocillium lilacinum.</title>
        <authorList>
            <person name="Wang G."/>
            <person name="Liu Z."/>
            <person name="Lin R."/>
            <person name="Li E."/>
            <person name="Mao Z."/>
            <person name="Ling J."/>
            <person name="Yin W."/>
            <person name="Xie B."/>
        </authorList>
    </citation>
    <scope>NUCLEOTIDE SEQUENCE [LARGE SCALE GENOMIC DNA]</scope>
    <source>
        <strain evidence="3">PLBJ-1</strain>
    </source>
</reference>
<feature type="transmembrane region" description="Helical" evidence="2">
    <location>
        <begin position="284"/>
        <end position="304"/>
    </location>
</feature>
<dbReference type="AlphaFoldDB" id="A0A179FJ63"/>
<proteinExistence type="predicted"/>
<organism evidence="3 4">
    <name type="scientific">Purpureocillium lilacinum</name>
    <name type="common">Paecilomyces lilacinus</name>
    <dbReference type="NCBI Taxonomy" id="33203"/>
    <lineage>
        <taxon>Eukaryota</taxon>
        <taxon>Fungi</taxon>
        <taxon>Dikarya</taxon>
        <taxon>Ascomycota</taxon>
        <taxon>Pezizomycotina</taxon>
        <taxon>Sordariomycetes</taxon>
        <taxon>Hypocreomycetidae</taxon>
        <taxon>Hypocreales</taxon>
        <taxon>Ophiocordycipitaceae</taxon>
        <taxon>Purpureocillium</taxon>
    </lineage>
</organism>
<feature type="region of interest" description="Disordered" evidence="1">
    <location>
        <begin position="138"/>
        <end position="157"/>
    </location>
</feature>
<keyword evidence="2" id="KW-1133">Transmembrane helix</keyword>
<keyword evidence="2" id="KW-0472">Membrane</keyword>
<protein>
    <submittedName>
        <fullName evidence="3">Uncharacterized protein</fullName>
    </submittedName>
</protein>
<evidence type="ECO:0000313" key="4">
    <source>
        <dbReference type="Proteomes" id="UP000078240"/>
    </source>
</evidence>
<name>A0A179FJ63_PURLI</name>
<keyword evidence="2" id="KW-0812">Transmembrane</keyword>
<comment type="caution">
    <text evidence="3">The sequence shown here is derived from an EMBL/GenBank/DDBJ whole genome shotgun (WGS) entry which is preliminary data.</text>
</comment>
<accession>A0A179FJ63</accession>
<gene>
    <name evidence="3" type="ORF">VFPBJ_11212</name>
</gene>
<dbReference type="Proteomes" id="UP000078240">
    <property type="component" value="Unassembled WGS sequence"/>
</dbReference>
<evidence type="ECO:0000256" key="1">
    <source>
        <dbReference type="SAM" id="MobiDB-lite"/>
    </source>
</evidence>
<feature type="transmembrane region" description="Helical" evidence="2">
    <location>
        <begin position="310"/>
        <end position="333"/>
    </location>
</feature>
<sequence length="531" mass="59153">MFRRCWRRRIPRSSKVHISDRVLEGGRGIRSREESGIWIIGRPGAIAPGASSTAAIGLRGWFPELLSSGQPDLRTAVKSWDEEVRRSKRSRSDQVPGMVCRAGGRLCPLHVSSQTRRRRALWTLPEPAHNHRQHYQVTHRSSRHLVGSPALEPSRSWADKQRQHAYYPLFTNNPNCCGSNPGRTLSCGLTADPETWGRAPAGMHGAMDATSQSHVGATLQSDTGKSIRRQFSTRPQKPTSLRVPLLPSETTTAFEWARQAAAITMDSLRRSAGKEHIPTYPRGWIAVSICQLVLDIIIVGIAAYSLVYSYYVAVFATVSCVVQLLSVLLYGWYAPTRVGPSLTTAGRCSRSTSSSPSSGWVHSLGWHTTLNLRRIHSRSAEHLSFRSHCVLFLVASIVDCVVIHKHRMQGLPSKRIRRATGRLDIQGLPEIPTSLDPRIQMAQRPELDAWRNIQQFNPSPVQHSPTPDAHELPPRYASWQQEVELPALPRPHEMPATSIQYPPNSHPVTTVVNFNTDTDNATHHGLAANNR</sequence>
<evidence type="ECO:0000256" key="2">
    <source>
        <dbReference type="SAM" id="Phobius"/>
    </source>
</evidence>
<dbReference type="EMBL" id="LSBH01000015">
    <property type="protein sequence ID" value="OAQ65582.1"/>
    <property type="molecule type" value="Genomic_DNA"/>
</dbReference>